<sequence length="148" mass="16289">MPYATMQPPARQPIGFWTARAAEAVRTRTRGALADIGVSQPEWWVLHQLSTHPGGIDRRTMIDTIGHNDTVEAVETALDDATAKGWVTGDDSALRSTDLGTDMFDRAAAVQRDLQDERMRGISEAEFATTITVLQRTIANVGGDAWHW</sequence>
<dbReference type="Proteomes" id="UP000322244">
    <property type="component" value="Unassembled WGS sequence"/>
</dbReference>
<evidence type="ECO:0000313" key="1">
    <source>
        <dbReference type="EMBL" id="KAA0025017.1"/>
    </source>
</evidence>
<dbReference type="InterPro" id="IPR036390">
    <property type="entry name" value="WH_DNA-bd_sf"/>
</dbReference>
<evidence type="ECO:0008006" key="3">
    <source>
        <dbReference type="Google" id="ProtNLM"/>
    </source>
</evidence>
<dbReference type="AlphaFoldDB" id="A0A5A7SJS5"/>
<proteinExistence type="predicted"/>
<keyword evidence="2" id="KW-1185">Reference proteome</keyword>
<gene>
    <name evidence="1" type="ORF">FOY51_03645</name>
</gene>
<dbReference type="EMBL" id="VLNY01000001">
    <property type="protein sequence ID" value="KAA0025017.1"/>
    <property type="molecule type" value="Genomic_DNA"/>
</dbReference>
<protein>
    <recommendedName>
        <fullName evidence="3">MarR family transcriptional regulator</fullName>
    </recommendedName>
</protein>
<evidence type="ECO:0000313" key="2">
    <source>
        <dbReference type="Proteomes" id="UP000322244"/>
    </source>
</evidence>
<dbReference type="InterPro" id="IPR036388">
    <property type="entry name" value="WH-like_DNA-bd_sf"/>
</dbReference>
<dbReference type="OrthoDB" id="4550567at2"/>
<comment type="caution">
    <text evidence="1">The sequence shown here is derived from an EMBL/GenBank/DDBJ whole genome shotgun (WGS) entry which is preliminary data.</text>
</comment>
<reference evidence="1 2" key="1">
    <citation type="submission" date="2019-07" db="EMBL/GenBank/DDBJ databases">
        <title>Rhodococcus cavernicolus sp. nov., isolated from a cave.</title>
        <authorList>
            <person name="Lee S.D."/>
        </authorList>
    </citation>
    <scope>NUCLEOTIDE SEQUENCE [LARGE SCALE GENOMIC DNA]</scope>
    <source>
        <strain evidence="1 2">C1-24</strain>
    </source>
</reference>
<name>A0A5A7SJS5_9NOCA</name>
<organism evidence="1 2">
    <name type="scientific">Antrihabitans cavernicola</name>
    <dbReference type="NCBI Taxonomy" id="2495913"/>
    <lineage>
        <taxon>Bacteria</taxon>
        <taxon>Bacillati</taxon>
        <taxon>Actinomycetota</taxon>
        <taxon>Actinomycetes</taxon>
        <taxon>Mycobacteriales</taxon>
        <taxon>Nocardiaceae</taxon>
        <taxon>Antrihabitans</taxon>
    </lineage>
</organism>
<dbReference type="RefSeq" id="WP_149428792.1">
    <property type="nucleotide sequence ID" value="NZ_VLNY01000001.1"/>
</dbReference>
<dbReference type="Gene3D" id="1.10.10.10">
    <property type="entry name" value="Winged helix-like DNA-binding domain superfamily/Winged helix DNA-binding domain"/>
    <property type="match status" value="1"/>
</dbReference>
<dbReference type="SUPFAM" id="SSF46785">
    <property type="entry name" value="Winged helix' DNA-binding domain"/>
    <property type="match status" value="1"/>
</dbReference>
<accession>A0A5A7SJS5</accession>